<dbReference type="Gene3D" id="1.10.10.10">
    <property type="entry name" value="Winged helix-like DNA-binding domain superfamily/Winged helix DNA-binding domain"/>
    <property type="match status" value="1"/>
</dbReference>
<dbReference type="Proteomes" id="UP000027586">
    <property type="component" value="Unassembled WGS sequence"/>
</dbReference>
<comment type="subcellular location">
    <subcellularLocation>
        <location evidence="1 6">Nucleus</location>
    </subcellularLocation>
</comment>
<feature type="region of interest" description="Disordered" evidence="7">
    <location>
        <begin position="274"/>
        <end position="409"/>
    </location>
</feature>
<dbReference type="PRINTS" id="PR00053">
    <property type="entry name" value="FORKHEAD"/>
</dbReference>
<sequence>METLTSTRPPAPPIDATELTTSTTNNNKDKHTPIQAYAKLESDDQCYYIRTLQVTMGRKVARRGTVDIPLTNAKSVSRQHARLFYNFATQRFEMMVFGKNGAFINDQFVEKGVTVPLKNKTKIQIGDSCFMFLLPRMNLGTSGSGGPSSRSMGDHSGSGLSRQSDKQGGKATAMDQDDESYTTNKDIKPPFSYASLIAQAINSTEDKRMALHEIYNYITTHYPYYQMAQNGWQNSIRHNLSLNKAFVKVPRGDAEPGKGAFWTIDPKAEIQFMTPTVTKRNSKRSSKSESPLPEQPRKRSKKDASDEEDGEKAVKKEPSASNTINDHHRPITTTTTTSTSSSSSPKATHSNTTTKSTSPVAQTSSSATTTSSSPSLSTATTTTTAPVTSTSTTTSTSSPAVNNGSQQQQNNIQAQIQLQLQATIRQHLLDPLRNPLPPSIAQLLPQAIAQLPPHLASQFSATLQSALRAHSAQSNQENNSGSSSSSSSTNNGNGGSNNNEKNNSTLSETATTTTTTATATTTAAAAATAAAETSSTTSPPSSPAQTSTTSSASSSK</sequence>
<keyword evidence="4" id="KW-0804">Transcription</keyword>
<dbReference type="GO" id="GO:0000978">
    <property type="term" value="F:RNA polymerase II cis-regulatory region sequence-specific DNA binding"/>
    <property type="evidence" value="ECO:0007669"/>
    <property type="project" value="TreeGrafter"/>
</dbReference>
<dbReference type="InterPro" id="IPR001766">
    <property type="entry name" value="Fork_head_dom"/>
</dbReference>
<dbReference type="SUPFAM" id="SSF49879">
    <property type="entry name" value="SMAD/FHA domain"/>
    <property type="match status" value="1"/>
</dbReference>
<organism evidence="10 11">
    <name type="scientific">Lichtheimia corymbifera JMRC:FSU:9682</name>
    <dbReference type="NCBI Taxonomy" id="1263082"/>
    <lineage>
        <taxon>Eukaryota</taxon>
        <taxon>Fungi</taxon>
        <taxon>Fungi incertae sedis</taxon>
        <taxon>Mucoromycota</taxon>
        <taxon>Mucoromycotina</taxon>
        <taxon>Mucoromycetes</taxon>
        <taxon>Mucorales</taxon>
        <taxon>Lichtheimiaceae</taxon>
        <taxon>Lichtheimia</taxon>
    </lineage>
</organism>
<evidence type="ECO:0000256" key="1">
    <source>
        <dbReference type="ARBA" id="ARBA00004123"/>
    </source>
</evidence>
<keyword evidence="11" id="KW-1185">Reference proteome</keyword>
<feature type="DNA-binding region" description="Fork-head" evidence="6">
    <location>
        <begin position="188"/>
        <end position="282"/>
    </location>
</feature>
<dbReference type="SMART" id="SM00240">
    <property type="entry name" value="FHA"/>
    <property type="match status" value="1"/>
</dbReference>
<dbReference type="Gene3D" id="2.60.200.20">
    <property type="match status" value="1"/>
</dbReference>
<evidence type="ECO:0000256" key="5">
    <source>
        <dbReference type="ARBA" id="ARBA00023242"/>
    </source>
</evidence>
<dbReference type="FunFam" id="1.10.10.10:FF:000030">
    <property type="entry name" value="Forkhead box protein K2"/>
    <property type="match status" value="1"/>
</dbReference>
<accession>A0A068RGX2</accession>
<dbReference type="InterPro" id="IPR030456">
    <property type="entry name" value="TF_fork_head_CS_2"/>
</dbReference>
<comment type="caution">
    <text evidence="10">The sequence shown here is derived from an EMBL/GenBank/DDBJ whole genome shotgun (WGS) entry which is preliminary data.</text>
</comment>
<feature type="compositionally biased region" description="Low complexity" evidence="7">
    <location>
        <begin position="332"/>
        <end position="344"/>
    </location>
</feature>
<reference evidence="10" key="1">
    <citation type="submission" date="2013-08" db="EMBL/GenBank/DDBJ databases">
        <title>Gene expansion shapes genome architecture in the human pathogen Lichtheimia corymbifera: an evolutionary genomics analysis in the ancient terrestrial Mucorales (Mucoromycotina).</title>
        <authorList>
            <person name="Schwartze V.U."/>
            <person name="Winter S."/>
            <person name="Shelest E."/>
            <person name="Marcet-Houben M."/>
            <person name="Horn F."/>
            <person name="Wehner S."/>
            <person name="Hoffmann K."/>
            <person name="Riege K."/>
            <person name="Sammeth M."/>
            <person name="Nowrousian M."/>
            <person name="Valiante V."/>
            <person name="Linde J."/>
            <person name="Jacobsen I.D."/>
            <person name="Marz M."/>
            <person name="Brakhage A.A."/>
            <person name="Gabaldon T."/>
            <person name="Bocker S."/>
            <person name="Voigt K."/>
        </authorList>
    </citation>
    <scope>NUCLEOTIDE SEQUENCE [LARGE SCALE GENOMIC DNA]</scope>
    <source>
        <strain evidence="10">FSU 9682</strain>
    </source>
</reference>
<dbReference type="CDD" id="cd22701">
    <property type="entry name" value="FHA_FKH1-like"/>
    <property type="match status" value="1"/>
</dbReference>
<dbReference type="PROSITE" id="PS50006">
    <property type="entry name" value="FHA_DOMAIN"/>
    <property type="match status" value="1"/>
</dbReference>
<dbReference type="SUPFAM" id="SSF46785">
    <property type="entry name" value="Winged helix' DNA-binding domain"/>
    <property type="match status" value="1"/>
</dbReference>
<feature type="compositionally biased region" description="Low complexity" evidence="7">
    <location>
        <begin position="473"/>
        <end position="556"/>
    </location>
</feature>
<evidence type="ECO:0000256" key="7">
    <source>
        <dbReference type="SAM" id="MobiDB-lite"/>
    </source>
</evidence>
<protein>
    <submittedName>
        <fullName evidence="10">Forkhead box protein k1</fullName>
    </submittedName>
</protein>
<feature type="domain" description="Fork-head" evidence="9">
    <location>
        <begin position="188"/>
        <end position="282"/>
    </location>
</feature>
<proteinExistence type="predicted"/>
<evidence type="ECO:0000313" key="10">
    <source>
        <dbReference type="EMBL" id="CDH49229.1"/>
    </source>
</evidence>
<dbReference type="PROSITE" id="PS50039">
    <property type="entry name" value="FORK_HEAD_3"/>
    <property type="match status" value="1"/>
</dbReference>
<gene>
    <name evidence="10" type="ORF">LCOR_00980.1</name>
</gene>
<dbReference type="InterPro" id="IPR008984">
    <property type="entry name" value="SMAD_FHA_dom_sf"/>
</dbReference>
<keyword evidence="2" id="KW-0805">Transcription regulation</keyword>
<keyword evidence="5 6" id="KW-0539">Nucleus</keyword>
<name>A0A068RGX2_9FUNG</name>
<evidence type="ECO:0000256" key="4">
    <source>
        <dbReference type="ARBA" id="ARBA00023163"/>
    </source>
</evidence>
<dbReference type="VEuPathDB" id="FungiDB:LCOR_00980.1"/>
<feature type="compositionally biased region" description="Polar residues" evidence="7">
    <location>
        <begin position="345"/>
        <end position="355"/>
    </location>
</feature>
<dbReference type="PANTHER" id="PTHR45881">
    <property type="entry name" value="CHECKPOINT SUPPRESSOR 1-LIKE, ISOFORM A-RELATED"/>
    <property type="match status" value="1"/>
</dbReference>
<dbReference type="GO" id="GO:0005634">
    <property type="term" value="C:nucleus"/>
    <property type="evidence" value="ECO:0007669"/>
    <property type="project" value="UniProtKB-SubCell"/>
</dbReference>
<dbReference type="OrthoDB" id="5954824at2759"/>
<feature type="region of interest" description="Disordered" evidence="7">
    <location>
        <begin position="1"/>
        <end position="30"/>
    </location>
</feature>
<dbReference type="InterPro" id="IPR000253">
    <property type="entry name" value="FHA_dom"/>
</dbReference>
<keyword evidence="3 6" id="KW-0238">DNA-binding</keyword>
<dbReference type="InterPro" id="IPR036388">
    <property type="entry name" value="WH-like_DNA-bd_sf"/>
</dbReference>
<evidence type="ECO:0000313" key="11">
    <source>
        <dbReference type="Proteomes" id="UP000027586"/>
    </source>
</evidence>
<evidence type="ECO:0000256" key="2">
    <source>
        <dbReference type="ARBA" id="ARBA00023015"/>
    </source>
</evidence>
<evidence type="ECO:0000256" key="3">
    <source>
        <dbReference type="ARBA" id="ARBA00023125"/>
    </source>
</evidence>
<dbReference type="InterPro" id="IPR018122">
    <property type="entry name" value="TF_fork_head_CS_1"/>
</dbReference>
<dbReference type="Pfam" id="PF00498">
    <property type="entry name" value="FHA"/>
    <property type="match status" value="1"/>
</dbReference>
<dbReference type="EMBL" id="CBTN010000003">
    <property type="protein sequence ID" value="CDH49229.1"/>
    <property type="molecule type" value="Genomic_DNA"/>
</dbReference>
<dbReference type="PANTHER" id="PTHR45881:SF1">
    <property type="entry name" value="FORK HEAD PROTEIN HOMOLOG 2"/>
    <property type="match status" value="1"/>
</dbReference>
<dbReference type="AlphaFoldDB" id="A0A068RGX2"/>
<dbReference type="STRING" id="1263082.A0A068RGX2"/>
<evidence type="ECO:0000259" key="9">
    <source>
        <dbReference type="PROSITE" id="PS50039"/>
    </source>
</evidence>
<feature type="compositionally biased region" description="Low complexity" evidence="7">
    <location>
        <begin position="356"/>
        <end position="409"/>
    </location>
</feature>
<feature type="domain" description="FHA" evidence="8">
    <location>
        <begin position="54"/>
        <end position="109"/>
    </location>
</feature>
<dbReference type="Pfam" id="PF00250">
    <property type="entry name" value="Forkhead"/>
    <property type="match status" value="1"/>
</dbReference>
<dbReference type="GO" id="GO:0000981">
    <property type="term" value="F:DNA-binding transcription factor activity, RNA polymerase II-specific"/>
    <property type="evidence" value="ECO:0007669"/>
    <property type="project" value="TreeGrafter"/>
</dbReference>
<dbReference type="PROSITE" id="PS00658">
    <property type="entry name" value="FORK_HEAD_2"/>
    <property type="match status" value="1"/>
</dbReference>
<dbReference type="PROSITE" id="PS00657">
    <property type="entry name" value="FORK_HEAD_1"/>
    <property type="match status" value="1"/>
</dbReference>
<dbReference type="SMART" id="SM00339">
    <property type="entry name" value="FH"/>
    <property type="match status" value="1"/>
</dbReference>
<evidence type="ECO:0000259" key="8">
    <source>
        <dbReference type="PROSITE" id="PS50006"/>
    </source>
</evidence>
<dbReference type="InterPro" id="IPR036390">
    <property type="entry name" value="WH_DNA-bd_sf"/>
</dbReference>
<feature type="region of interest" description="Disordered" evidence="7">
    <location>
        <begin position="141"/>
        <end position="186"/>
    </location>
</feature>
<feature type="region of interest" description="Disordered" evidence="7">
    <location>
        <begin position="467"/>
        <end position="556"/>
    </location>
</feature>
<dbReference type="CDD" id="cd00059">
    <property type="entry name" value="FH_FOX"/>
    <property type="match status" value="1"/>
</dbReference>
<evidence type="ECO:0000256" key="6">
    <source>
        <dbReference type="PROSITE-ProRule" id="PRU00089"/>
    </source>
</evidence>